<dbReference type="Pfam" id="PF01098">
    <property type="entry name" value="FTSW_RODA_SPOVE"/>
    <property type="match status" value="1"/>
</dbReference>
<evidence type="ECO:0000256" key="10">
    <source>
        <dbReference type="ARBA" id="ARBA00022989"/>
    </source>
</evidence>
<dbReference type="GO" id="GO:0032153">
    <property type="term" value="C:cell division site"/>
    <property type="evidence" value="ECO:0007669"/>
    <property type="project" value="UniProtKB-UniRule"/>
</dbReference>
<dbReference type="EMBL" id="CP038908">
    <property type="protein sequence ID" value="QGO04162.1"/>
    <property type="molecule type" value="Genomic_DNA"/>
</dbReference>
<dbReference type="GeneID" id="66739214"/>
<name>A0A9Q5VJ49_PISSA</name>
<dbReference type="HAMAP" id="MF_00913">
    <property type="entry name" value="PGT_FtsW_proteobact"/>
    <property type="match status" value="1"/>
</dbReference>
<sequence length="387" mass="42013">MMAHSAGKLRLDGLLIIAIFSLLGLGLVMVGSASMVVAQSNYAAPFHFLIRQAIYVVLGCGVMLFMICLKTELWRALALPLLFLGVSLLIIVLLPGVGKEVNGSTRWLHLGPISLQVSELIKFCMIVYAADYLVRHEKSVQETLVGFLKPLALIGVIAIFLLLQPDFGALVVLAATVFVMLFMAKVPLQRFVVVFVIAGVGFALVMVAAPYRLARLSSFLNPWADQFNTGYQLTQSLIAFGRGGWLGVGLGDSVQKLFYLPEAHTDFLVAIVGEELGFVGVMTVVALFALLVFRGLLIARQAEYLGKKFEAYLAYGISFWVGLQAIINLGVNTGLLPTKGLTLPLMSFGGSSLVINCLALGLLLRVDIQNKYEQEQQKKGGVGRESR</sequence>
<dbReference type="GO" id="GO:0071555">
    <property type="term" value="P:cell wall organization"/>
    <property type="evidence" value="ECO:0007669"/>
    <property type="project" value="UniProtKB-KW"/>
</dbReference>
<keyword evidence="7 16" id="KW-0812">Transmembrane</keyword>
<feature type="transmembrane region" description="Helical" evidence="16">
    <location>
        <begin position="107"/>
        <end position="130"/>
    </location>
</feature>
<feature type="transmembrane region" description="Helical" evidence="16">
    <location>
        <begin position="276"/>
        <end position="299"/>
    </location>
</feature>
<protein>
    <recommendedName>
        <fullName evidence="16">Probable peptidoglycan glycosyltransferase FtsW</fullName>
        <shortName evidence="16">PGT</shortName>
        <ecNumber evidence="16">2.4.99.28</ecNumber>
    </recommendedName>
    <alternativeName>
        <fullName evidence="16">Cell division protein FtsW</fullName>
    </alternativeName>
    <alternativeName>
        <fullName evidence="16">Cell wall polymerase</fullName>
    </alternativeName>
    <alternativeName>
        <fullName evidence="16">Peptidoglycan polymerase</fullName>
        <shortName evidence="16">PG polymerase</shortName>
    </alternativeName>
</protein>
<keyword evidence="8 16" id="KW-0133">Cell shape</keyword>
<dbReference type="InterPro" id="IPR013437">
    <property type="entry name" value="FtsW"/>
</dbReference>
<evidence type="ECO:0000313" key="18">
    <source>
        <dbReference type="Proteomes" id="UP000422232"/>
    </source>
</evidence>
<dbReference type="GO" id="GO:0008955">
    <property type="term" value="F:peptidoglycan glycosyltransferase activity"/>
    <property type="evidence" value="ECO:0007669"/>
    <property type="project" value="UniProtKB-UniRule"/>
</dbReference>
<dbReference type="AlphaFoldDB" id="A0A9Q5VJ49"/>
<evidence type="ECO:0000256" key="5">
    <source>
        <dbReference type="ARBA" id="ARBA00022676"/>
    </source>
</evidence>
<evidence type="ECO:0000256" key="11">
    <source>
        <dbReference type="ARBA" id="ARBA00023136"/>
    </source>
</evidence>
<dbReference type="GO" id="GO:0005886">
    <property type="term" value="C:plasma membrane"/>
    <property type="evidence" value="ECO:0007669"/>
    <property type="project" value="UniProtKB-SubCell"/>
</dbReference>
<dbReference type="GO" id="GO:0015648">
    <property type="term" value="F:lipid-linked peptidoglycan transporter activity"/>
    <property type="evidence" value="ECO:0007669"/>
    <property type="project" value="TreeGrafter"/>
</dbReference>
<feature type="transmembrane region" description="Helical" evidence="16">
    <location>
        <begin position="167"/>
        <end position="184"/>
    </location>
</feature>
<comment type="subcellular location">
    <subcellularLocation>
        <location evidence="16">Cell inner membrane</location>
        <topology evidence="16">Multi-pass membrane protein</topology>
    </subcellularLocation>
    <subcellularLocation>
        <location evidence="1">Cell membrane</location>
        <topology evidence="1">Multi-pass membrane protein</topology>
    </subcellularLocation>
    <text evidence="16">Localizes to the division septum.</text>
</comment>
<evidence type="ECO:0000256" key="4">
    <source>
        <dbReference type="ARBA" id="ARBA00022618"/>
    </source>
</evidence>
<evidence type="ECO:0000256" key="1">
    <source>
        <dbReference type="ARBA" id="ARBA00004651"/>
    </source>
</evidence>
<evidence type="ECO:0000256" key="13">
    <source>
        <dbReference type="ARBA" id="ARBA00023316"/>
    </source>
</evidence>
<proteinExistence type="inferred from homology"/>
<dbReference type="RefSeq" id="WP_016209321.1">
    <property type="nucleotide sequence ID" value="NZ_CP012413.1"/>
</dbReference>
<keyword evidence="4 16" id="KW-0132">Cell division</keyword>
<evidence type="ECO:0000256" key="8">
    <source>
        <dbReference type="ARBA" id="ARBA00022960"/>
    </source>
</evidence>
<dbReference type="PANTHER" id="PTHR30474:SF2">
    <property type="entry name" value="PEPTIDOGLYCAN GLYCOSYLTRANSFERASE FTSW-RELATED"/>
    <property type="match status" value="1"/>
</dbReference>
<keyword evidence="12 16" id="KW-0131">Cell cycle</keyword>
<keyword evidence="6 16" id="KW-0808">Transferase</keyword>
<dbReference type="InterPro" id="IPR001182">
    <property type="entry name" value="FtsW/RodA"/>
</dbReference>
<evidence type="ECO:0000256" key="14">
    <source>
        <dbReference type="ARBA" id="ARBA00038053"/>
    </source>
</evidence>
<comment type="function">
    <text evidence="16">Peptidoglycan polymerase that is essential for cell division.</text>
</comment>
<feature type="transmembrane region" description="Helical" evidence="16">
    <location>
        <begin position="343"/>
        <end position="364"/>
    </location>
</feature>
<feature type="transmembrane region" description="Helical" evidence="16">
    <location>
        <begin position="191"/>
        <end position="213"/>
    </location>
</feature>
<dbReference type="GO" id="GO:0008360">
    <property type="term" value="P:regulation of cell shape"/>
    <property type="evidence" value="ECO:0007669"/>
    <property type="project" value="UniProtKB-KW"/>
</dbReference>
<evidence type="ECO:0000313" key="17">
    <source>
        <dbReference type="EMBL" id="QGO04162.1"/>
    </source>
</evidence>
<keyword evidence="11 16" id="KW-0472">Membrane</keyword>
<feature type="transmembrane region" description="Helical" evidence="16">
    <location>
        <begin position="76"/>
        <end position="95"/>
    </location>
</feature>
<comment type="catalytic activity">
    <reaction evidence="15 16">
        <text>[GlcNAc-(1-&gt;4)-Mur2Ac(oyl-L-Ala-gamma-D-Glu-L-Lys-D-Ala-D-Ala)](n)-di-trans,octa-cis-undecaprenyl diphosphate + beta-D-GlcNAc-(1-&gt;4)-Mur2Ac(oyl-L-Ala-gamma-D-Glu-L-Lys-D-Ala-D-Ala)-di-trans,octa-cis-undecaprenyl diphosphate = [GlcNAc-(1-&gt;4)-Mur2Ac(oyl-L-Ala-gamma-D-Glu-L-Lys-D-Ala-D-Ala)](n+1)-di-trans,octa-cis-undecaprenyl diphosphate + di-trans,octa-cis-undecaprenyl diphosphate + H(+)</text>
        <dbReference type="Rhea" id="RHEA:23708"/>
        <dbReference type="Rhea" id="RHEA-COMP:9602"/>
        <dbReference type="Rhea" id="RHEA-COMP:9603"/>
        <dbReference type="ChEBI" id="CHEBI:15378"/>
        <dbReference type="ChEBI" id="CHEBI:58405"/>
        <dbReference type="ChEBI" id="CHEBI:60033"/>
        <dbReference type="ChEBI" id="CHEBI:78435"/>
        <dbReference type="EC" id="2.4.99.28"/>
    </reaction>
</comment>
<keyword evidence="13 16" id="KW-0961">Cell wall biogenesis/degradation</keyword>
<dbReference type="GO" id="GO:0043093">
    <property type="term" value="P:FtsZ-dependent cytokinesis"/>
    <property type="evidence" value="ECO:0007669"/>
    <property type="project" value="UniProtKB-UniRule"/>
</dbReference>
<keyword evidence="3 16" id="KW-1003">Cell membrane</keyword>
<evidence type="ECO:0000256" key="16">
    <source>
        <dbReference type="HAMAP-Rule" id="MF_00913"/>
    </source>
</evidence>
<evidence type="ECO:0000256" key="2">
    <source>
        <dbReference type="ARBA" id="ARBA00004752"/>
    </source>
</evidence>
<keyword evidence="9 16" id="KW-0573">Peptidoglycan synthesis</keyword>
<evidence type="ECO:0000256" key="6">
    <source>
        <dbReference type="ARBA" id="ARBA00022679"/>
    </source>
</evidence>
<dbReference type="Proteomes" id="UP000422232">
    <property type="component" value="Chromosome"/>
</dbReference>
<evidence type="ECO:0000256" key="3">
    <source>
        <dbReference type="ARBA" id="ARBA00022475"/>
    </source>
</evidence>
<evidence type="ECO:0000256" key="15">
    <source>
        <dbReference type="ARBA" id="ARBA00049902"/>
    </source>
</evidence>
<gene>
    <name evidence="16 17" type="primary">ftsW</name>
    <name evidence="17" type="ORF">Psal009_00016</name>
</gene>
<organism evidence="17 18">
    <name type="scientific">Piscirickettsia salmonis</name>
    <dbReference type="NCBI Taxonomy" id="1238"/>
    <lineage>
        <taxon>Bacteria</taxon>
        <taxon>Pseudomonadati</taxon>
        <taxon>Pseudomonadota</taxon>
        <taxon>Gammaproteobacteria</taxon>
        <taxon>Thiotrichales</taxon>
        <taxon>Piscirickettsiaceae</taxon>
        <taxon>Piscirickettsia</taxon>
    </lineage>
</organism>
<reference evidence="17 18" key="1">
    <citation type="submission" date="2019-04" db="EMBL/GenBank/DDBJ databases">
        <title>Complete genome sequencing of Piscirickettsia salmonis strain Psal-009.</title>
        <authorList>
            <person name="Schober I."/>
            <person name="Bunk B."/>
            <person name="Sproer C."/>
            <person name="Carril G.P."/>
            <person name="Riedel T."/>
            <person name="Flores-Herrera P.A."/>
            <person name="Nourdin-Galindo G."/>
            <person name="Marshall S.H."/>
            <person name="Overmann J."/>
        </authorList>
    </citation>
    <scope>NUCLEOTIDE SEQUENCE [LARGE SCALE GENOMIC DNA]</scope>
    <source>
        <strain evidence="17 18">Psal-009</strain>
    </source>
</reference>
<accession>A0A9Q5VJ49</accession>
<evidence type="ECO:0000256" key="12">
    <source>
        <dbReference type="ARBA" id="ARBA00023306"/>
    </source>
</evidence>
<dbReference type="NCBIfam" id="TIGR02614">
    <property type="entry name" value="ftsW"/>
    <property type="match status" value="1"/>
</dbReference>
<keyword evidence="10 16" id="KW-1133">Transmembrane helix</keyword>
<feature type="transmembrane region" description="Helical" evidence="16">
    <location>
        <begin position="53"/>
        <end position="69"/>
    </location>
</feature>
<dbReference type="EC" id="2.4.99.28" evidence="16"/>
<keyword evidence="18" id="KW-1185">Reference proteome</keyword>
<feature type="transmembrane region" description="Helical" evidence="16">
    <location>
        <begin position="142"/>
        <end position="161"/>
    </location>
</feature>
<evidence type="ECO:0000256" key="9">
    <source>
        <dbReference type="ARBA" id="ARBA00022984"/>
    </source>
</evidence>
<keyword evidence="5 16" id="KW-0328">Glycosyltransferase</keyword>
<comment type="similarity">
    <text evidence="14 16">Belongs to the SEDS family. FtsW subfamily.</text>
</comment>
<evidence type="ECO:0000256" key="7">
    <source>
        <dbReference type="ARBA" id="ARBA00022692"/>
    </source>
</evidence>
<keyword evidence="16" id="KW-0997">Cell inner membrane</keyword>
<feature type="transmembrane region" description="Helical" evidence="16">
    <location>
        <begin position="311"/>
        <end position="331"/>
    </location>
</feature>
<comment type="pathway">
    <text evidence="2 16">Cell wall biogenesis; peptidoglycan biosynthesis.</text>
</comment>
<dbReference type="GO" id="GO:0009252">
    <property type="term" value="P:peptidoglycan biosynthetic process"/>
    <property type="evidence" value="ECO:0007669"/>
    <property type="project" value="UniProtKB-UniRule"/>
</dbReference>
<dbReference type="PANTHER" id="PTHR30474">
    <property type="entry name" value="CELL CYCLE PROTEIN"/>
    <property type="match status" value="1"/>
</dbReference>